<dbReference type="EMBL" id="JAERPS020000001">
    <property type="protein sequence ID" value="MBZ9610288.1"/>
    <property type="molecule type" value="Genomic_DNA"/>
</dbReference>
<gene>
    <name evidence="2" type="ORF">I4W93_001635</name>
</gene>
<accession>A0ABS7X6E7</accession>
<reference evidence="2 3" key="1">
    <citation type="submission" date="2020-12" db="EMBL/GenBank/DDBJ databases">
        <authorList>
            <person name="Ruan W."/>
            <person name="Khan S.A."/>
            <person name="Jeon C.O."/>
        </authorList>
    </citation>
    <scope>NUCLEOTIDE SEQUENCE [LARGE SCALE GENOMIC DNA]</scope>
    <source>
        <strain evidence="2 3">MA-13</strain>
    </source>
</reference>
<evidence type="ECO:0000313" key="3">
    <source>
        <dbReference type="Proteomes" id="UP000663814"/>
    </source>
</evidence>
<organism evidence="2 3">
    <name type="scientific">Rheinheimera maricola</name>
    <dbReference type="NCBI Taxonomy" id="2793282"/>
    <lineage>
        <taxon>Bacteria</taxon>
        <taxon>Pseudomonadati</taxon>
        <taxon>Pseudomonadota</taxon>
        <taxon>Gammaproteobacteria</taxon>
        <taxon>Chromatiales</taxon>
        <taxon>Chromatiaceae</taxon>
        <taxon>Rheinheimera</taxon>
    </lineage>
</organism>
<protein>
    <recommendedName>
        <fullName evidence="4">General secretion pathway protein GspL</fullName>
    </recommendedName>
</protein>
<dbReference type="Proteomes" id="UP000663814">
    <property type="component" value="Unassembled WGS sequence"/>
</dbReference>
<sequence length="353" mass="40345">MIEKLRAILQGQWLSMQIEQAEHSTVLFNYIHRQYYTEFTKDVAVSWNELYQVIKNEKMMLEQRFSTVLWRVAKLSNDKYRIQLAAVSAEYSAFLPKGFCILIPETWLLTFIVQPEQLFRVEGSEPYWVYKSDTHTLHTTAIRGLMQPERIFLDAIGANNSQPSQLLSLNEILLSRPVPLPWYELIGLVHWKKNVQQKNYGSFAALFKFFALPIAAYCVALTIGISWYESRLQGQVTELRTQLNTVAQQQNKLDVKARITNDYYQQIDRFPAQSNLLHKLSSLLGDIAALQRLDISGSIIVLTGSAKSATDVLSVLSQQPDISEVKFDQGVQSVNGREQFVISLVHKPDQGAE</sequence>
<keyword evidence="1" id="KW-0812">Transmembrane</keyword>
<reference evidence="2 3" key="2">
    <citation type="submission" date="2021-08" db="EMBL/GenBank/DDBJ databases">
        <title>Rheinheimera aquimaris sp. nov., isolated from seawater of the East Sea in Korea.</title>
        <authorList>
            <person name="Kim K.H."/>
            <person name="Wenting R."/>
            <person name="Kim K.R."/>
            <person name="Jeon C.O."/>
        </authorList>
    </citation>
    <scope>NUCLEOTIDE SEQUENCE [LARGE SCALE GENOMIC DNA]</scope>
    <source>
        <strain evidence="2 3">MA-13</strain>
    </source>
</reference>
<keyword evidence="1" id="KW-0472">Membrane</keyword>
<comment type="caution">
    <text evidence="2">The sequence shown here is derived from an EMBL/GenBank/DDBJ whole genome shotgun (WGS) entry which is preliminary data.</text>
</comment>
<keyword evidence="3" id="KW-1185">Reference proteome</keyword>
<dbReference type="RefSeq" id="WP_205310172.1">
    <property type="nucleotide sequence ID" value="NZ_JAERPS020000001.1"/>
</dbReference>
<evidence type="ECO:0008006" key="4">
    <source>
        <dbReference type="Google" id="ProtNLM"/>
    </source>
</evidence>
<feature type="transmembrane region" description="Helical" evidence="1">
    <location>
        <begin position="203"/>
        <end position="228"/>
    </location>
</feature>
<keyword evidence="1" id="KW-1133">Transmembrane helix</keyword>
<evidence type="ECO:0000256" key="1">
    <source>
        <dbReference type="SAM" id="Phobius"/>
    </source>
</evidence>
<proteinExistence type="predicted"/>
<evidence type="ECO:0000313" key="2">
    <source>
        <dbReference type="EMBL" id="MBZ9610288.1"/>
    </source>
</evidence>
<name>A0ABS7X6E7_9GAMM</name>